<evidence type="ECO:0000313" key="2">
    <source>
        <dbReference type="Proteomes" id="UP000001631"/>
    </source>
</evidence>
<dbReference type="AlphaFoldDB" id="C0NWR0"/>
<dbReference type="Proteomes" id="UP000001631">
    <property type="component" value="Unassembled WGS sequence"/>
</dbReference>
<dbReference type="InParanoid" id="C0NWR0"/>
<sequence length="173" mass="19536">MTRKRLFLQRRHGALCLSEEAPLGFGAEQTNSLLLIDYSDTAWLEQSVEVQQNVDVQLPTWVEPWKNGCGRTRAHARSNQPWSCYSIEAEIETKSTTAGPYSSWLKIDTQGDENILQSVTPLHGQSVVDTIDSLALNYTYILSAIFISVNDVNMNKHESHSRQRFAYAGVFLD</sequence>
<dbReference type="RefSeq" id="XP_045284846.1">
    <property type="nucleotide sequence ID" value="XM_045434639.1"/>
</dbReference>
<keyword evidence="2" id="KW-1185">Reference proteome</keyword>
<reference evidence="1" key="1">
    <citation type="submission" date="2009-02" db="EMBL/GenBank/DDBJ databases">
        <title>The Genome Sequence of Ajellomyces capsulatus strain G186AR.</title>
        <authorList>
            <consortium name="The Broad Institute Genome Sequencing Platform"/>
            <person name="Champion M."/>
            <person name="Cuomo C."/>
            <person name="Ma L.-J."/>
            <person name="Henn M.R."/>
            <person name="Sil A."/>
            <person name="Goldman B."/>
            <person name="Young S.K."/>
            <person name="Kodira C.D."/>
            <person name="Zeng Q."/>
            <person name="Koehrsen M."/>
            <person name="Alvarado L."/>
            <person name="Berlin A."/>
            <person name="Borenstein D."/>
            <person name="Chen Z."/>
            <person name="Engels R."/>
            <person name="Freedman E."/>
            <person name="Gellesch M."/>
            <person name="Goldberg J."/>
            <person name="Griggs A."/>
            <person name="Gujja S."/>
            <person name="Heiman D."/>
            <person name="Hepburn T."/>
            <person name="Howarth C."/>
            <person name="Jen D."/>
            <person name="Larson L."/>
            <person name="Lewis B."/>
            <person name="Mehta T."/>
            <person name="Park D."/>
            <person name="Pearson M."/>
            <person name="Roberts A."/>
            <person name="Saif S."/>
            <person name="Shea T."/>
            <person name="Shenoy N."/>
            <person name="Sisk P."/>
            <person name="Stolte C."/>
            <person name="Sykes S."/>
            <person name="Walk T."/>
            <person name="White J."/>
            <person name="Yandava C."/>
            <person name="Klein B."/>
            <person name="McEwen J.G."/>
            <person name="Puccia R."/>
            <person name="Goldman G.H."/>
            <person name="Felipe M.S."/>
            <person name="Nino-Vega G."/>
            <person name="San-Blas G."/>
            <person name="Taylor J."/>
            <person name="Mendoza L."/>
            <person name="Galagan J."/>
            <person name="Nusbaum C."/>
            <person name="Birren B."/>
        </authorList>
    </citation>
    <scope>NUCLEOTIDE SEQUENCE</scope>
    <source>
        <strain evidence="1">G186AR</strain>
    </source>
</reference>
<accession>C0NWR0</accession>
<organism evidence="1 2">
    <name type="scientific">Ajellomyces capsulatus (strain G186AR / H82 / ATCC MYA-2454 / RMSCC 2432)</name>
    <name type="common">Darling's disease fungus</name>
    <name type="synonym">Histoplasma capsulatum</name>
    <dbReference type="NCBI Taxonomy" id="447093"/>
    <lineage>
        <taxon>Eukaryota</taxon>
        <taxon>Fungi</taxon>
        <taxon>Dikarya</taxon>
        <taxon>Ascomycota</taxon>
        <taxon>Pezizomycotina</taxon>
        <taxon>Eurotiomycetes</taxon>
        <taxon>Eurotiomycetidae</taxon>
        <taxon>Onygenales</taxon>
        <taxon>Ajellomycetaceae</taxon>
        <taxon>Histoplasma</taxon>
    </lineage>
</organism>
<name>C0NWR0_AJECG</name>
<dbReference type="EMBL" id="GG663374">
    <property type="protein sequence ID" value="EEH04365.1"/>
    <property type="molecule type" value="Genomic_DNA"/>
</dbReference>
<evidence type="ECO:0000313" key="1">
    <source>
        <dbReference type="EMBL" id="EEH04365.1"/>
    </source>
</evidence>
<dbReference type="HOGENOM" id="CLU_1547113_0_0_1"/>
<proteinExistence type="predicted"/>
<gene>
    <name evidence="1" type="ORF">HCBG_07590</name>
</gene>
<protein>
    <submittedName>
        <fullName evidence="1">Uncharacterized protein</fullName>
    </submittedName>
</protein>
<dbReference type="GeneID" id="69040606"/>